<dbReference type="GO" id="GO:0008610">
    <property type="term" value="P:lipid biosynthetic process"/>
    <property type="evidence" value="ECO:0007669"/>
    <property type="project" value="UniProtKB-ARBA"/>
</dbReference>
<proteinExistence type="predicted"/>
<organism evidence="10">
    <name type="scientific">bioreactor metagenome</name>
    <dbReference type="NCBI Taxonomy" id="1076179"/>
    <lineage>
        <taxon>unclassified sequences</taxon>
        <taxon>metagenomes</taxon>
        <taxon>ecological metagenomes</taxon>
    </lineage>
</organism>
<name>A0A645B205_9ZZZZ</name>
<evidence type="ECO:0000313" key="10">
    <source>
        <dbReference type="EMBL" id="MPM59437.1"/>
    </source>
</evidence>
<dbReference type="GO" id="GO:0005886">
    <property type="term" value="C:plasma membrane"/>
    <property type="evidence" value="ECO:0007669"/>
    <property type="project" value="UniProtKB-SubCell"/>
</dbReference>
<dbReference type="InterPro" id="IPR038731">
    <property type="entry name" value="RgtA/B/C-like"/>
</dbReference>
<evidence type="ECO:0000256" key="8">
    <source>
        <dbReference type="SAM" id="Phobius"/>
    </source>
</evidence>
<keyword evidence="2" id="KW-1003">Cell membrane</keyword>
<protein>
    <recommendedName>
        <fullName evidence="9">Glycosyltransferase RgtA/B/C/D-like domain-containing protein</fullName>
    </recommendedName>
</protein>
<dbReference type="PANTHER" id="PTHR33908:SF11">
    <property type="entry name" value="MEMBRANE PROTEIN"/>
    <property type="match status" value="1"/>
</dbReference>
<dbReference type="GO" id="GO:0016763">
    <property type="term" value="F:pentosyltransferase activity"/>
    <property type="evidence" value="ECO:0007669"/>
    <property type="project" value="TreeGrafter"/>
</dbReference>
<reference evidence="10" key="1">
    <citation type="submission" date="2019-08" db="EMBL/GenBank/DDBJ databases">
        <authorList>
            <person name="Kucharzyk K."/>
            <person name="Murdoch R.W."/>
            <person name="Higgins S."/>
            <person name="Loffler F."/>
        </authorList>
    </citation>
    <scope>NUCLEOTIDE SEQUENCE</scope>
</reference>
<evidence type="ECO:0000256" key="1">
    <source>
        <dbReference type="ARBA" id="ARBA00004651"/>
    </source>
</evidence>
<feature type="domain" description="Glycosyltransferase RgtA/B/C/D-like" evidence="9">
    <location>
        <begin position="69"/>
        <end position="224"/>
    </location>
</feature>
<sequence length="492" mass="57007">MLKKNFKKHWILILVLLIGAFFRLYQIGDYMEFLGDQGRDVIIIKDFWQNGNLFFIGPQTSIGNMYLGPWFYYLISPALLISNFSPVGPAIFIAFLNILTIYMLYFVGNKWFSKSIGLISAFLFAISPVVIKYSNFIWNPNIMPLFSLLFIYFFFESFNSKKFHYFLYASLSFVMVINSHYLGLALLPLVGIFWLYSLIRFIQKKSKLLKPFLINSLFAFLIFILSLTPQILFDIKHQGQNIKALTIFFTQRETTVNLKAYKAIPIAPLLFDQINTRLLAGKNETVGIIVTILLFFGIFISVLKPKKQKFNFWVILGWYFSGIIALALYKQHVYDHYFAFLFPVAFLFIAILINKFKIIGIPILVLLVVFSLIENPLRYSPNYQLQHSRNLANSINQNLSQDDGKFNVTMLASYNDFRAQAPRYFINSPNLLSQEDYSSAKTLFIILDDPSKWKLGVDSDIWEINVFKDNSKYNSTSLFTSDGVQIVKLTKQ</sequence>
<dbReference type="PANTHER" id="PTHR33908">
    <property type="entry name" value="MANNOSYLTRANSFERASE YKCB-RELATED"/>
    <property type="match status" value="1"/>
</dbReference>
<keyword evidence="3" id="KW-0328">Glycosyltransferase</keyword>
<feature type="transmembrane region" description="Helical" evidence="8">
    <location>
        <begin position="212"/>
        <end position="233"/>
    </location>
</feature>
<evidence type="ECO:0000256" key="2">
    <source>
        <dbReference type="ARBA" id="ARBA00022475"/>
    </source>
</evidence>
<feature type="transmembrane region" description="Helical" evidence="8">
    <location>
        <begin position="70"/>
        <end position="99"/>
    </location>
</feature>
<gene>
    <name evidence="10" type="ORF">SDC9_106279</name>
</gene>
<accession>A0A645B205</accession>
<dbReference type="AlphaFoldDB" id="A0A645B205"/>
<comment type="caution">
    <text evidence="10">The sequence shown here is derived from an EMBL/GenBank/DDBJ whole genome shotgun (WGS) entry which is preliminary data.</text>
</comment>
<feature type="transmembrane region" description="Helical" evidence="8">
    <location>
        <begin position="167"/>
        <end position="196"/>
    </location>
</feature>
<dbReference type="EMBL" id="VSSQ01017291">
    <property type="protein sequence ID" value="MPM59437.1"/>
    <property type="molecule type" value="Genomic_DNA"/>
</dbReference>
<evidence type="ECO:0000256" key="3">
    <source>
        <dbReference type="ARBA" id="ARBA00022676"/>
    </source>
</evidence>
<comment type="subcellular location">
    <subcellularLocation>
        <location evidence="1">Cell membrane</location>
        <topology evidence="1">Multi-pass membrane protein</topology>
    </subcellularLocation>
</comment>
<feature type="transmembrane region" description="Helical" evidence="8">
    <location>
        <begin position="310"/>
        <end position="329"/>
    </location>
</feature>
<feature type="transmembrane region" description="Helical" evidence="8">
    <location>
        <begin position="286"/>
        <end position="304"/>
    </location>
</feature>
<evidence type="ECO:0000256" key="6">
    <source>
        <dbReference type="ARBA" id="ARBA00022989"/>
    </source>
</evidence>
<evidence type="ECO:0000256" key="5">
    <source>
        <dbReference type="ARBA" id="ARBA00022692"/>
    </source>
</evidence>
<evidence type="ECO:0000256" key="7">
    <source>
        <dbReference type="ARBA" id="ARBA00023136"/>
    </source>
</evidence>
<evidence type="ECO:0000259" key="9">
    <source>
        <dbReference type="Pfam" id="PF13231"/>
    </source>
</evidence>
<keyword evidence="7 8" id="KW-0472">Membrane</keyword>
<feature type="transmembrane region" description="Helical" evidence="8">
    <location>
        <begin position="336"/>
        <end position="353"/>
    </location>
</feature>
<keyword evidence="5 8" id="KW-0812">Transmembrane</keyword>
<dbReference type="InterPro" id="IPR050297">
    <property type="entry name" value="LipidA_mod_glycosyltrf_83"/>
</dbReference>
<keyword evidence="6 8" id="KW-1133">Transmembrane helix</keyword>
<keyword evidence="4" id="KW-0808">Transferase</keyword>
<dbReference type="Pfam" id="PF13231">
    <property type="entry name" value="PMT_2"/>
    <property type="match status" value="1"/>
</dbReference>
<feature type="transmembrane region" description="Helical" evidence="8">
    <location>
        <begin position="111"/>
        <end position="131"/>
    </location>
</feature>
<evidence type="ECO:0000256" key="4">
    <source>
        <dbReference type="ARBA" id="ARBA00022679"/>
    </source>
</evidence>